<feature type="transmembrane region" description="Helical" evidence="13">
    <location>
        <begin position="595"/>
        <end position="620"/>
    </location>
</feature>
<dbReference type="PhylomeDB" id="T1J6L4"/>
<dbReference type="InterPro" id="IPR052192">
    <property type="entry name" value="Insect_Ionotropic_Sensory_Rcpt"/>
</dbReference>
<dbReference type="InterPro" id="IPR019594">
    <property type="entry name" value="Glu/Gly-bd"/>
</dbReference>
<feature type="transmembrane region" description="Helical" evidence="13">
    <location>
        <begin position="335"/>
        <end position="356"/>
    </location>
</feature>
<evidence type="ECO:0000256" key="1">
    <source>
        <dbReference type="ARBA" id="ARBA00004651"/>
    </source>
</evidence>
<dbReference type="SUPFAM" id="SSF53850">
    <property type="entry name" value="Periplasmic binding protein-like II"/>
    <property type="match status" value="1"/>
</dbReference>
<keyword evidence="10" id="KW-0325">Glycoprotein</keyword>
<comment type="subcellular location">
    <subcellularLocation>
        <location evidence="1">Cell membrane</location>
        <topology evidence="1">Multi-pass membrane protein</topology>
    </subcellularLocation>
</comment>
<feature type="chain" id="PRO_5004590350" description="Ionotropic glutamate receptor C-terminal domain-containing protein" evidence="14">
    <location>
        <begin position="23"/>
        <end position="629"/>
    </location>
</feature>
<dbReference type="Proteomes" id="UP000014500">
    <property type="component" value="Unassembled WGS sequence"/>
</dbReference>
<keyword evidence="9" id="KW-0675">Receptor</keyword>
<reference evidence="17" key="1">
    <citation type="submission" date="2011-05" db="EMBL/GenBank/DDBJ databases">
        <authorList>
            <person name="Richards S.R."/>
            <person name="Qu J."/>
            <person name="Jiang H."/>
            <person name="Jhangiani S.N."/>
            <person name="Agravi P."/>
            <person name="Goodspeed R."/>
            <person name="Gross S."/>
            <person name="Mandapat C."/>
            <person name="Jackson L."/>
            <person name="Mathew T."/>
            <person name="Pu L."/>
            <person name="Thornton R."/>
            <person name="Saada N."/>
            <person name="Wilczek-Boney K.B."/>
            <person name="Lee S."/>
            <person name="Kovar C."/>
            <person name="Wu Y."/>
            <person name="Scherer S.E."/>
            <person name="Worley K.C."/>
            <person name="Muzny D.M."/>
            <person name="Gibbs R."/>
        </authorList>
    </citation>
    <scope>NUCLEOTIDE SEQUENCE</scope>
    <source>
        <strain evidence="17">Brora</strain>
    </source>
</reference>
<keyword evidence="11" id="KW-1071">Ligand-gated ion channel</keyword>
<evidence type="ECO:0000256" key="14">
    <source>
        <dbReference type="SAM" id="SignalP"/>
    </source>
</evidence>
<dbReference type="Gene3D" id="3.40.190.10">
    <property type="entry name" value="Periplasmic binding protein-like II"/>
    <property type="match status" value="2"/>
</dbReference>
<dbReference type="GO" id="GO:0015276">
    <property type="term" value="F:ligand-gated monoatomic ion channel activity"/>
    <property type="evidence" value="ECO:0007669"/>
    <property type="project" value="InterPro"/>
</dbReference>
<feature type="transmembrane region" description="Helical" evidence="13">
    <location>
        <begin position="399"/>
        <end position="421"/>
    </location>
</feature>
<protein>
    <recommendedName>
        <fullName evidence="15">Ionotropic glutamate receptor C-terminal domain-containing protein</fullName>
    </recommendedName>
</protein>
<evidence type="ECO:0000259" key="15">
    <source>
        <dbReference type="SMART" id="SM00079"/>
    </source>
</evidence>
<evidence type="ECO:0000256" key="13">
    <source>
        <dbReference type="SAM" id="Phobius"/>
    </source>
</evidence>
<dbReference type="PANTHER" id="PTHR42643">
    <property type="entry name" value="IONOTROPIC RECEPTOR 20A-RELATED"/>
    <property type="match status" value="1"/>
</dbReference>
<dbReference type="STRING" id="126957.T1J6L4"/>
<proteinExistence type="inferred from homology"/>
<evidence type="ECO:0000256" key="5">
    <source>
        <dbReference type="ARBA" id="ARBA00022692"/>
    </source>
</evidence>
<keyword evidence="7" id="KW-0406">Ion transport</keyword>
<dbReference type="InterPro" id="IPR001320">
    <property type="entry name" value="Iontro_rcpt_C"/>
</dbReference>
<dbReference type="Pfam" id="PF00060">
    <property type="entry name" value="Lig_chan"/>
    <property type="match status" value="1"/>
</dbReference>
<comment type="similarity">
    <text evidence="2">Belongs to the glutamate-gated ion channel (TC 1.A.10.1) family.</text>
</comment>
<dbReference type="Pfam" id="PF10613">
    <property type="entry name" value="Lig_chan-Glu_bd"/>
    <property type="match status" value="1"/>
</dbReference>
<keyword evidence="5 13" id="KW-0812">Transmembrane</keyword>
<evidence type="ECO:0000313" key="16">
    <source>
        <dbReference type="EnsemblMetazoa" id="SMAR009286-PA"/>
    </source>
</evidence>
<dbReference type="eggNOG" id="KOG1054">
    <property type="taxonomic scope" value="Eukaryota"/>
</dbReference>
<dbReference type="GO" id="GO:0050906">
    <property type="term" value="P:detection of stimulus involved in sensory perception"/>
    <property type="evidence" value="ECO:0007669"/>
    <property type="project" value="UniProtKB-ARBA"/>
</dbReference>
<keyword evidence="17" id="KW-1185">Reference proteome</keyword>
<evidence type="ECO:0000256" key="11">
    <source>
        <dbReference type="ARBA" id="ARBA00023286"/>
    </source>
</evidence>
<keyword evidence="4" id="KW-1003">Cell membrane</keyword>
<feature type="transmembrane region" description="Helical" evidence="13">
    <location>
        <begin position="377"/>
        <end position="393"/>
    </location>
</feature>
<feature type="domain" description="Ionotropic glutamate receptor C-terminal" evidence="15">
    <location>
        <begin position="354"/>
        <end position="575"/>
    </location>
</feature>
<evidence type="ECO:0000256" key="6">
    <source>
        <dbReference type="ARBA" id="ARBA00022989"/>
    </source>
</evidence>
<dbReference type="EMBL" id="JH431878">
    <property type="status" value="NOT_ANNOTATED_CDS"/>
    <property type="molecule type" value="Genomic_DNA"/>
</dbReference>
<dbReference type="PANTHER" id="PTHR42643:SF39">
    <property type="entry name" value="IONOTROPIC RECEPTOR 56A-RELATED"/>
    <property type="match status" value="1"/>
</dbReference>
<keyword evidence="12" id="KW-0407">Ion channel</keyword>
<keyword evidence="3" id="KW-0813">Transport</keyword>
<keyword evidence="8 13" id="KW-0472">Membrane</keyword>
<keyword evidence="6 13" id="KW-1133">Transmembrane helix</keyword>
<accession>T1J6L4</accession>
<reference evidence="16" key="2">
    <citation type="submission" date="2015-02" db="UniProtKB">
        <authorList>
            <consortium name="EnsemblMetazoa"/>
        </authorList>
    </citation>
    <scope>IDENTIFICATION</scope>
</reference>
<evidence type="ECO:0000256" key="8">
    <source>
        <dbReference type="ARBA" id="ARBA00023136"/>
    </source>
</evidence>
<dbReference type="AlphaFoldDB" id="T1J6L4"/>
<evidence type="ECO:0000256" key="10">
    <source>
        <dbReference type="ARBA" id="ARBA00023180"/>
    </source>
</evidence>
<sequence length="629" mass="72779">MTMRRVSFRLLCAFQVMLLCNAFNITQRMMTQCDDEMQWQSSIVVQLMQHFQWTKLAFVTYDNQKCLQEFMFKQFSQHLIPAVVFSADKKSIYNLNNSNTVIFLIRKTINVNSVLEIIHTKLQTRYFPTNWVLIHKSETVNFISLFIPHDINIFLIETESTKKTWHVFRLFSTTGNEIIKKHVGSSHIDSDELKIRVAKFPKINLMGEKIRFVTITFEPYFTPDKFQPKDGGKPTGLYGEIVGTIQSFINFSILMSVSTDNQFGKLTIYNNVTGILGKLSRNESDVGVGLALSKGRVNLINYSTYLHSMDIKIIYHQIYRAKPRFFFYLEPFSSASWTCNFVLTFFVAFLLSITYICTHHVINVNCKKIKINQRNKWFQIFIEYSEYMVFTLFRTGVPVTVYGVSGHIIIQIFHTFTLIMFTSYSSTLTSILTVSKLFVPFESLEDVVYRSSYTLSTLRGTIIEEAFKNTDKEGVLADGWQKMASNLDKYLVTSNQKGLDLVYKEKNAYIMEKASITVVLKGNCSFRFVKEPVNNRLLCIGFRIGFAYKTIFNSYLQKLKENGMMLKINNDNLPLDHNDMCEDTNLFSSLKLPKVVGIFFTLSAGIFLSLIILIIEVSIYNYQEHFPNN</sequence>
<evidence type="ECO:0000256" key="9">
    <source>
        <dbReference type="ARBA" id="ARBA00023170"/>
    </source>
</evidence>
<evidence type="ECO:0000256" key="2">
    <source>
        <dbReference type="ARBA" id="ARBA00008685"/>
    </source>
</evidence>
<feature type="signal peptide" evidence="14">
    <location>
        <begin position="1"/>
        <end position="22"/>
    </location>
</feature>
<evidence type="ECO:0000256" key="12">
    <source>
        <dbReference type="ARBA" id="ARBA00023303"/>
    </source>
</evidence>
<evidence type="ECO:0000256" key="4">
    <source>
        <dbReference type="ARBA" id="ARBA00022475"/>
    </source>
</evidence>
<evidence type="ECO:0000313" key="17">
    <source>
        <dbReference type="Proteomes" id="UP000014500"/>
    </source>
</evidence>
<evidence type="ECO:0000256" key="7">
    <source>
        <dbReference type="ARBA" id="ARBA00023065"/>
    </source>
</evidence>
<evidence type="ECO:0000256" key="3">
    <source>
        <dbReference type="ARBA" id="ARBA00022448"/>
    </source>
</evidence>
<dbReference type="GO" id="GO:0005886">
    <property type="term" value="C:plasma membrane"/>
    <property type="evidence" value="ECO:0007669"/>
    <property type="project" value="UniProtKB-SubCell"/>
</dbReference>
<name>T1J6L4_STRMM</name>
<dbReference type="EnsemblMetazoa" id="SMAR009286-RA">
    <property type="protein sequence ID" value="SMAR009286-PA"/>
    <property type="gene ID" value="SMAR009286"/>
</dbReference>
<dbReference type="SMART" id="SM00079">
    <property type="entry name" value="PBPe"/>
    <property type="match status" value="1"/>
</dbReference>
<organism evidence="16 17">
    <name type="scientific">Strigamia maritima</name>
    <name type="common">European centipede</name>
    <name type="synonym">Geophilus maritimus</name>
    <dbReference type="NCBI Taxonomy" id="126957"/>
    <lineage>
        <taxon>Eukaryota</taxon>
        <taxon>Metazoa</taxon>
        <taxon>Ecdysozoa</taxon>
        <taxon>Arthropoda</taxon>
        <taxon>Myriapoda</taxon>
        <taxon>Chilopoda</taxon>
        <taxon>Pleurostigmophora</taxon>
        <taxon>Geophilomorpha</taxon>
        <taxon>Linotaeniidae</taxon>
        <taxon>Strigamia</taxon>
    </lineage>
</organism>
<dbReference type="OMA" id="WILIFER"/>
<keyword evidence="14" id="KW-0732">Signal</keyword>
<dbReference type="HOGENOM" id="CLU_439635_0_0_1"/>